<comment type="caution">
    <text evidence="6">The sequence shown here is derived from an EMBL/GenBank/DDBJ whole genome shotgun (WGS) entry which is preliminary data.</text>
</comment>
<evidence type="ECO:0000256" key="3">
    <source>
        <dbReference type="ARBA" id="ARBA00061679"/>
    </source>
</evidence>
<dbReference type="Pfam" id="PF04362">
    <property type="entry name" value="Iron_traffic"/>
    <property type="match status" value="1"/>
</dbReference>
<dbReference type="PANTHER" id="PTHR36965">
    <property type="entry name" value="FE(2+)-TRAFFICKING PROTEIN-RELATED"/>
    <property type="match status" value="1"/>
</dbReference>
<dbReference type="EMBL" id="PRDL01000001">
    <property type="protein sequence ID" value="MBE8716118.1"/>
    <property type="molecule type" value="Genomic_DNA"/>
</dbReference>
<evidence type="ECO:0000256" key="4">
    <source>
        <dbReference type="ARBA" id="ARBA00070403"/>
    </source>
</evidence>
<accession>A0A928V1K5</accession>
<dbReference type="InterPro" id="IPR036766">
    <property type="entry name" value="Fe_traffick_prot_YggX_sf"/>
</dbReference>
<evidence type="ECO:0000256" key="2">
    <source>
        <dbReference type="ARBA" id="ARBA00053793"/>
    </source>
</evidence>
<reference evidence="6" key="1">
    <citation type="submission" date="2018-07" db="EMBL/GenBank/DDBJ databases">
        <title>Genome assembly of strain Ka43.</title>
        <authorList>
            <person name="Kukolya J."/>
            <person name="Nagy I."/>
            <person name="Horvath B."/>
            <person name="Toth A."/>
        </authorList>
    </citation>
    <scope>NUCLEOTIDE SEQUENCE</scope>
    <source>
        <strain evidence="6">KB43</strain>
    </source>
</reference>
<evidence type="ECO:0000313" key="6">
    <source>
        <dbReference type="EMBL" id="MBE8716118.1"/>
    </source>
</evidence>
<dbReference type="PANTHER" id="PTHR36965:SF1">
    <property type="entry name" value="FE(2+)-TRAFFICKING PROTEIN-RELATED"/>
    <property type="match status" value="1"/>
</dbReference>
<dbReference type="NCBIfam" id="NF003817">
    <property type="entry name" value="PRK05408.1"/>
    <property type="match status" value="1"/>
</dbReference>
<name>A0A928V1K5_9GAMM</name>
<dbReference type="FunFam" id="1.10.3880.10:FF:000001">
    <property type="entry name" value="Probable Fe(2+)-trafficking protein"/>
    <property type="match status" value="1"/>
</dbReference>
<proteinExistence type="inferred from homology"/>
<dbReference type="RefSeq" id="WP_193906971.1">
    <property type="nucleotide sequence ID" value="NZ_PRDL01000001.1"/>
</dbReference>
<keyword evidence="1 5" id="KW-0408">Iron</keyword>
<keyword evidence="7" id="KW-1185">Reference proteome</keyword>
<dbReference type="AlphaFoldDB" id="A0A928V1K5"/>
<dbReference type="InterPro" id="IPR007457">
    <property type="entry name" value="Fe_traffick_prot_YggX"/>
</dbReference>
<comment type="similarity">
    <text evidence="3 5">Belongs to the Fe(2+)-trafficking protein family.</text>
</comment>
<dbReference type="SUPFAM" id="SSF111148">
    <property type="entry name" value="YggX-like"/>
    <property type="match status" value="1"/>
</dbReference>
<dbReference type="PIRSF" id="PIRSF029827">
    <property type="entry name" value="Fe_traffic_YggX"/>
    <property type="match status" value="1"/>
</dbReference>
<evidence type="ECO:0000256" key="1">
    <source>
        <dbReference type="ARBA" id="ARBA00023004"/>
    </source>
</evidence>
<evidence type="ECO:0000313" key="7">
    <source>
        <dbReference type="Proteomes" id="UP000652567"/>
    </source>
</evidence>
<gene>
    <name evidence="6" type="ORF">C4F51_02835</name>
</gene>
<dbReference type="HAMAP" id="MF_00686">
    <property type="entry name" value="Fe_traffic_YggX"/>
    <property type="match status" value="1"/>
</dbReference>
<sequence>MSRMVHCRKYQQELEGLDLPPYPGTKGQDIYDNVSKKAWLEWMAHQTMLINEKRLNLMEASTRTYLAEQMVRFLSGQEVDQADGYVPPDNK</sequence>
<dbReference type="Gene3D" id="1.10.3880.10">
    <property type="entry name" value="Fe(II) trafficking protein YggX"/>
    <property type="match status" value="1"/>
</dbReference>
<dbReference type="GO" id="GO:0005829">
    <property type="term" value="C:cytosol"/>
    <property type="evidence" value="ECO:0007669"/>
    <property type="project" value="TreeGrafter"/>
</dbReference>
<evidence type="ECO:0000256" key="5">
    <source>
        <dbReference type="HAMAP-Rule" id="MF_00686"/>
    </source>
</evidence>
<organism evidence="6 7">
    <name type="scientific">Cellvibrio polysaccharolyticus</name>
    <dbReference type="NCBI Taxonomy" id="2082724"/>
    <lineage>
        <taxon>Bacteria</taxon>
        <taxon>Pseudomonadati</taxon>
        <taxon>Pseudomonadota</taxon>
        <taxon>Gammaproteobacteria</taxon>
        <taxon>Cellvibrionales</taxon>
        <taxon>Cellvibrionaceae</taxon>
        <taxon>Cellvibrio</taxon>
    </lineage>
</organism>
<dbReference type="GO" id="GO:0034599">
    <property type="term" value="P:cellular response to oxidative stress"/>
    <property type="evidence" value="ECO:0007669"/>
    <property type="project" value="TreeGrafter"/>
</dbReference>
<dbReference type="Proteomes" id="UP000652567">
    <property type="component" value="Unassembled WGS sequence"/>
</dbReference>
<comment type="function">
    <text evidence="2">Could be a mediator in iron transactions between iron acquisition and iron-requiring processes, such as synthesis and/or repair of Fe-S clusters in biosynthetic enzymes. Necessary to maintain high levels of aconitase under oxidative stress.</text>
</comment>
<protein>
    <recommendedName>
        <fullName evidence="4 5">Probable Fe(2+)-trafficking protein</fullName>
    </recommendedName>
</protein>
<dbReference type="GO" id="GO:0005506">
    <property type="term" value="F:iron ion binding"/>
    <property type="evidence" value="ECO:0007669"/>
    <property type="project" value="UniProtKB-UniRule"/>
</dbReference>